<evidence type="ECO:0000256" key="2">
    <source>
        <dbReference type="ARBA" id="ARBA00020355"/>
    </source>
</evidence>
<feature type="binding site" evidence="9">
    <location>
        <position position="170"/>
    </location>
    <ligand>
        <name>3',5'-cyclic AMP</name>
        <dbReference type="ChEBI" id="CHEBI:58165"/>
        <label>1</label>
    </ligand>
</feature>
<keyword evidence="11" id="KW-0418">Kinase</keyword>
<sequence>MAALEQGEKKLDGFTNPFGGAGGNGGDQGKLFSSNSLIPPNKLAEFGGRRFSVSSESMNPETMGKFEKKVIPKSDQQMERIKKALENNFLFSHLDEEAYKDVIDAMEEKKITAGTEVIKQGAEGDFFYVVEQGSFEITKLKEGAKEPVVVLTLCDQGSFGELALMYNSPRAATVTATTDATLWALDRVTFRRLLMERTSGKRKLYESFLEEIPLLKGLELYQRQKIADSLESKTYDDSEVVIRQGDVGDCFYLVEDGSAKVLKRPTDSSGNPSGDSKQVGILKKGDYFGELALITNEPRQATIVSDGKLKVAYMSRAAFNRLLGPLVSHFKKYSEQYK</sequence>
<evidence type="ECO:0000256" key="9">
    <source>
        <dbReference type="PIRSR" id="PIRSR000548-1"/>
    </source>
</evidence>
<dbReference type="GO" id="GO:0005829">
    <property type="term" value="C:cytosol"/>
    <property type="evidence" value="ECO:0007669"/>
    <property type="project" value="TreeGrafter"/>
</dbReference>
<proteinExistence type="inferred from homology"/>
<dbReference type="InterPro" id="IPR018490">
    <property type="entry name" value="cNMP-bd_dom_sf"/>
</dbReference>
<feature type="binding site" evidence="9">
    <location>
        <position position="161"/>
    </location>
    <ligand>
        <name>3',5'-cyclic AMP</name>
        <dbReference type="ChEBI" id="CHEBI:58165"/>
        <label>1</label>
    </ligand>
</feature>
<keyword evidence="6 8" id="KW-0547">Nucleotide-binding</keyword>
<dbReference type="SMART" id="SM00100">
    <property type="entry name" value="cNMP"/>
    <property type="match status" value="2"/>
</dbReference>
<dbReference type="Proteomes" id="UP000188320">
    <property type="component" value="Unassembled WGS sequence"/>
</dbReference>
<dbReference type="FunFam" id="2.60.120.10:FF:000039">
    <property type="entry name" value="cAMP-dependent protein kinase regulatory subunit"/>
    <property type="match status" value="1"/>
</dbReference>
<comment type="subunit">
    <text evidence="8">Tetramer, composed of 2 regulatory (R) and 2 catalytic (C) subunits. In the presence of cAMP it dissociates into 2 active monomeric C subunits and an R dimer.</text>
</comment>
<dbReference type="GO" id="GO:0033554">
    <property type="term" value="P:cellular response to stress"/>
    <property type="evidence" value="ECO:0007669"/>
    <property type="project" value="UniProtKB-ARBA"/>
</dbReference>
<accession>A0A1R1PMP8</accession>
<feature type="domain" description="Cyclic nucleotide-binding" evidence="10">
    <location>
        <begin position="214"/>
        <end position="338"/>
    </location>
</feature>
<evidence type="ECO:0000259" key="10">
    <source>
        <dbReference type="PROSITE" id="PS50042"/>
    </source>
</evidence>
<dbReference type="PANTHER" id="PTHR11635">
    <property type="entry name" value="CAMP-DEPENDENT PROTEIN KINASE REGULATORY CHAIN"/>
    <property type="match status" value="1"/>
</dbReference>
<dbReference type="PIRSF" id="PIRSF000548">
    <property type="entry name" value="PK_regulatory"/>
    <property type="match status" value="1"/>
</dbReference>
<organism evidence="11 12">
    <name type="scientific">Zancudomyces culisetae</name>
    <name type="common">Gut fungus</name>
    <name type="synonym">Smittium culisetae</name>
    <dbReference type="NCBI Taxonomy" id="1213189"/>
    <lineage>
        <taxon>Eukaryota</taxon>
        <taxon>Fungi</taxon>
        <taxon>Fungi incertae sedis</taxon>
        <taxon>Zoopagomycota</taxon>
        <taxon>Kickxellomycotina</taxon>
        <taxon>Harpellomycetes</taxon>
        <taxon>Harpellales</taxon>
        <taxon>Legeriomycetaceae</taxon>
        <taxon>Zancudomyces</taxon>
    </lineage>
</organism>
<dbReference type="PROSITE" id="PS00888">
    <property type="entry name" value="CNMP_BINDING_1"/>
    <property type="match status" value="2"/>
</dbReference>
<dbReference type="GO" id="GO:0004862">
    <property type="term" value="F:cAMP-dependent protein kinase inhibitor activity"/>
    <property type="evidence" value="ECO:0007669"/>
    <property type="project" value="TreeGrafter"/>
</dbReference>
<dbReference type="InterPro" id="IPR018488">
    <property type="entry name" value="cNMP-bd_CS"/>
</dbReference>
<evidence type="ECO:0000256" key="8">
    <source>
        <dbReference type="PIRNR" id="PIRNR000548"/>
    </source>
</evidence>
<evidence type="ECO:0000256" key="1">
    <source>
        <dbReference type="ARBA" id="ARBA00005753"/>
    </source>
</evidence>
<evidence type="ECO:0000256" key="5">
    <source>
        <dbReference type="ARBA" id="ARBA00022737"/>
    </source>
</evidence>
<evidence type="ECO:0000256" key="4">
    <source>
        <dbReference type="ARBA" id="ARBA00022566"/>
    </source>
</evidence>
<dbReference type="GO" id="GO:0005952">
    <property type="term" value="C:cAMP-dependent protein kinase complex"/>
    <property type="evidence" value="ECO:0007669"/>
    <property type="project" value="InterPro"/>
</dbReference>
<feature type="binding site" evidence="9">
    <location>
        <position position="290"/>
    </location>
    <ligand>
        <name>3',5'-cyclic AMP</name>
        <dbReference type="ChEBI" id="CHEBI:58165"/>
        <label>2</label>
    </ligand>
</feature>
<dbReference type="PRINTS" id="PR00103">
    <property type="entry name" value="CAMPKINASE"/>
</dbReference>
<name>A0A1R1PMP8_ZANCU</name>
<dbReference type="GO" id="GO:0005634">
    <property type="term" value="C:nucleus"/>
    <property type="evidence" value="ECO:0007669"/>
    <property type="project" value="TreeGrafter"/>
</dbReference>
<reference evidence="12" key="1">
    <citation type="submission" date="2017-01" db="EMBL/GenBank/DDBJ databases">
        <authorList>
            <person name="Wang Y."/>
            <person name="White M."/>
            <person name="Kvist S."/>
            <person name="Moncalvo J.-M."/>
        </authorList>
    </citation>
    <scope>NUCLEOTIDE SEQUENCE [LARGE SCALE GENOMIC DNA]</scope>
    <source>
        <strain evidence="12">COL-18-3</strain>
    </source>
</reference>
<dbReference type="PANTHER" id="PTHR11635:SF152">
    <property type="entry name" value="CAMP-DEPENDENT PROTEIN KINASE TYPE I REGULATORY SUBUNIT-RELATED"/>
    <property type="match status" value="1"/>
</dbReference>
<dbReference type="InterPro" id="IPR050503">
    <property type="entry name" value="cAMP-dep_PK_reg_su-like"/>
</dbReference>
<dbReference type="GO" id="GO:0030552">
    <property type="term" value="F:cAMP binding"/>
    <property type="evidence" value="ECO:0007669"/>
    <property type="project" value="UniProtKB-KW"/>
</dbReference>
<dbReference type="InterPro" id="IPR000595">
    <property type="entry name" value="cNMP-bd_dom"/>
</dbReference>
<evidence type="ECO:0000313" key="12">
    <source>
        <dbReference type="Proteomes" id="UP000188320"/>
    </source>
</evidence>
<feature type="domain" description="Cyclic nucleotide-binding" evidence="10">
    <location>
        <begin position="90"/>
        <end position="211"/>
    </location>
</feature>
<evidence type="ECO:0000256" key="3">
    <source>
        <dbReference type="ARBA" id="ARBA00022553"/>
    </source>
</evidence>
<keyword evidence="3" id="KW-0597">Phosphoprotein</keyword>
<evidence type="ECO:0000256" key="6">
    <source>
        <dbReference type="ARBA" id="ARBA00022741"/>
    </source>
</evidence>
<dbReference type="PROSITE" id="PS00889">
    <property type="entry name" value="CNMP_BINDING_2"/>
    <property type="match status" value="2"/>
</dbReference>
<feature type="binding site" evidence="9">
    <location>
        <position position="299"/>
    </location>
    <ligand>
        <name>3',5'-cyclic AMP</name>
        <dbReference type="ChEBI" id="CHEBI:58165"/>
        <label>2</label>
    </ligand>
</feature>
<comment type="similarity">
    <text evidence="1 8">Belongs to the cAMP-dependent kinase regulatory chain family.</text>
</comment>
<dbReference type="PROSITE" id="PS50042">
    <property type="entry name" value="CNMP_BINDING_3"/>
    <property type="match status" value="2"/>
</dbReference>
<keyword evidence="4 8" id="KW-0116">cAMP-binding</keyword>
<evidence type="ECO:0000313" key="11">
    <source>
        <dbReference type="EMBL" id="OMH82229.1"/>
    </source>
</evidence>
<dbReference type="InterPro" id="IPR012198">
    <property type="entry name" value="cAMP_dep_PK_reg_su"/>
</dbReference>
<dbReference type="CDD" id="cd00038">
    <property type="entry name" value="CAP_ED"/>
    <property type="match status" value="2"/>
</dbReference>
<dbReference type="FunFam" id="2.60.120.10:FF:000006">
    <property type="entry name" value="cAMP-dependent protein kinase type I-alpha regulatory subunit"/>
    <property type="match status" value="1"/>
</dbReference>
<dbReference type="Pfam" id="PF00027">
    <property type="entry name" value="cNMP_binding"/>
    <property type="match status" value="2"/>
</dbReference>
<dbReference type="GO" id="GO:0034236">
    <property type="term" value="F:protein kinase A catalytic subunit binding"/>
    <property type="evidence" value="ECO:0007669"/>
    <property type="project" value="TreeGrafter"/>
</dbReference>
<dbReference type="GO" id="GO:0016301">
    <property type="term" value="F:kinase activity"/>
    <property type="evidence" value="ECO:0007669"/>
    <property type="project" value="UniProtKB-KW"/>
</dbReference>
<dbReference type="SUPFAM" id="SSF51206">
    <property type="entry name" value="cAMP-binding domain-like"/>
    <property type="match status" value="2"/>
</dbReference>
<comment type="caution">
    <text evidence="11">The sequence shown here is derived from an EMBL/GenBank/DDBJ whole genome shotgun (WGS) entry which is preliminary data.</text>
</comment>
<dbReference type="EMBL" id="LSSK01000712">
    <property type="protein sequence ID" value="OMH82229.1"/>
    <property type="molecule type" value="Genomic_DNA"/>
</dbReference>
<keyword evidence="7 8" id="KW-0114">cAMP</keyword>
<evidence type="ECO:0000256" key="7">
    <source>
        <dbReference type="ARBA" id="ARBA00023149"/>
    </source>
</evidence>
<protein>
    <recommendedName>
        <fullName evidence="2 8">cAMP-dependent protein kinase regulatory subunit</fullName>
    </recommendedName>
</protein>
<dbReference type="InterPro" id="IPR014710">
    <property type="entry name" value="RmlC-like_jellyroll"/>
</dbReference>
<keyword evidence="5" id="KW-0677">Repeat</keyword>
<keyword evidence="12" id="KW-1185">Reference proteome</keyword>
<dbReference type="Gene3D" id="2.60.120.10">
    <property type="entry name" value="Jelly Rolls"/>
    <property type="match status" value="2"/>
</dbReference>
<gene>
    <name evidence="11" type="ORF">AX774_g4300</name>
</gene>
<dbReference type="OrthoDB" id="417078at2759"/>
<dbReference type="AlphaFoldDB" id="A0A1R1PMP8"/>
<keyword evidence="11" id="KW-0808">Transferase</keyword>